<dbReference type="OrthoDB" id="9757728at2"/>
<protein>
    <submittedName>
        <fullName evidence="2">Uncharacterized protein</fullName>
    </submittedName>
</protein>
<name>A0A5P2C8M0_STRVZ</name>
<evidence type="ECO:0000313" key="2">
    <source>
        <dbReference type="EMBL" id="QES38590.1"/>
    </source>
</evidence>
<evidence type="ECO:0000313" key="3">
    <source>
        <dbReference type="Proteomes" id="UP000322927"/>
    </source>
</evidence>
<dbReference type="RefSeq" id="WP_150220766.1">
    <property type="nucleotide sequence ID" value="NZ_CP029192.1"/>
</dbReference>
<evidence type="ECO:0000256" key="1">
    <source>
        <dbReference type="SAM" id="MobiDB-lite"/>
    </source>
</evidence>
<organism evidence="2 3">
    <name type="scientific">Streptomyces venezuelae</name>
    <dbReference type="NCBI Taxonomy" id="54571"/>
    <lineage>
        <taxon>Bacteria</taxon>
        <taxon>Bacillati</taxon>
        <taxon>Actinomycetota</taxon>
        <taxon>Actinomycetes</taxon>
        <taxon>Kitasatosporales</taxon>
        <taxon>Streptomycetaceae</taxon>
        <taxon>Streptomyces</taxon>
    </lineage>
</organism>
<feature type="region of interest" description="Disordered" evidence="1">
    <location>
        <begin position="106"/>
        <end position="129"/>
    </location>
</feature>
<accession>A0A5P2C8M0</accession>
<sequence length="412" mass="44071">MTTFTQLDAGIPLLLLPVRLETRFTPRDAVGARVLKIRIYPDDVHQDSHEPGLTAAESTGGKEFWAALWRAGRGVEGEQQRLTAWQLLVARHGAHRARWIAERLTPVNPGQRPDERIPADAPLSPPPQWPDVPSADAAWTRASRIAVLPDRWLATGHFGGRKVFEQRGAPITRPLATGPDPADDLNEVGQVGPGMRWMVDFAAAELAGMGISVRLPPGSPDRFDRITVLGVAESLDAAEATAALSGLLDAHAATWGLDLVPQGTPTNNDGPGRPGGRRPRTLDGAGVLAALDAAPAAPGDGSDAAALAHALGVTERTSPLWRLPHAAGTEGGEASAMAAALWPATWGYYLRELFSPGFDGMPLADWRRFTIDTVRARGPLPAVRVGDQPYGVLPVTSLTQWRPHPSRPDLLF</sequence>
<dbReference type="Proteomes" id="UP000322927">
    <property type="component" value="Chromosome"/>
</dbReference>
<reference evidence="2 3" key="1">
    <citation type="submission" date="2018-05" db="EMBL/GenBank/DDBJ databases">
        <title>Streptomyces venezuelae.</title>
        <authorList>
            <person name="Kim W."/>
            <person name="Lee N."/>
            <person name="Cho B.-K."/>
        </authorList>
    </citation>
    <scope>NUCLEOTIDE SEQUENCE [LARGE SCALE GENOMIC DNA]</scope>
    <source>
        <strain evidence="2 3">ATCC 14584</strain>
    </source>
</reference>
<proteinExistence type="predicted"/>
<dbReference type="EMBL" id="CP029192">
    <property type="protein sequence ID" value="QES38590.1"/>
    <property type="molecule type" value="Genomic_DNA"/>
</dbReference>
<gene>
    <name evidence="2" type="ORF">DEJ48_38910</name>
</gene>
<dbReference type="AlphaFoldDB" id="A0A5P2C8M0"/>
<feature type="region of interest" description="Disordered" evidence="1">
    <location>
        <begin position="261"/>
        <end position="281"/>
    </location>
</feature>